<dbReference type="SUPFAM" id="SSF46785">
    <property type="entry name" value="Winged helix' DNA-binding domain"/>
    <property type="match status" value="1"/>
</dbReference>
<protein>
    <submittedName>
        <fullName evidence="2">DNA-binding protein</fullName>
    </submittedName>
</protein>
<dbReference type="InterPro" id="IPR036390">
    <property type="entry name" value="WH_DNA-bd_sf"/>
</dbReference>
<dbReference type="EMBL" id="CP013189">
    <property type="protein sequence ID" value="ALO46590.1"/>
    <property type="molecule type" value="Genomic_DNA"/>
</dbReference>
<keyword evidence="3" id="KW-1185">Reference proteome</keyword>
<evidence type="ECO:0000313" key="3">
    <source>
        <dbReference type="Proteomes" id="UP000065641"/>
    </source>
</evidence>
<keyword evidence="2" id="KW-0238">DNA-binding</keyword>
<feature type="compositionally biased region" description="Polar residues" evidence="1">
    <location>
        <begin position="98"/>
        <end position="110"/>
    </location>
</feature>
<dbReference type="KEGG" id="pspi:PS2015_1946"/>
<dbReference type="OrthoDB" id="6479251at2"/>
<reference evidence="2 3" key="1">
    <citation type="submission" date="2015-11" db="EMBL/GenBank/DDBJ databases">
        <authorList>
            <person name="Zhang Y."/>
            <person name="Guo Z."/>
        </authorList>
    </citation>
    <scope>NUCLEOTIDE SEQUENCE [LARGE SCALE GENOMIC DNA]</scope>
    <source>
        <strain evidence="2 3">KCTC 32221</strain>
    </source>
</reference>
<proteinExistence type="predicted"/>
<dbReference type="Proteomes" id="UP000065641">
    <property type="component" value="Chromosome"/>
</dbReference>
<dbReference type="PATRIC" id="fig|1249552.3.peg.1953"/>
<evidence type="ECO:0000313" key="2">
    <source>
        <dbReference type="EMBL" id="ALO46590.1"/>
    </source>
</evidence>
<dbReference type="InterPro" id="IPR036388">
    <property type="entry name" value="WH-like_DNA-bd_sf"/>
</dbReference>
<name>A0A0S2KEQ4_9GAMM</name>
<dbReference type="STRING" id="1249552.PS2015_1946"/>
<feature type="region of interest" description="Disordered" evidence="1">
    <location>
        <begin position="148"/>
        <end position="168"/>
    </location>
</feature>
<dbReference type="Gene3D" id="1.10.10.10">
    <property type="entry name" value="Winged helix-like DNA-binding domain superfamily/Winged helix DNA-binding domain"/>
    <property type="match status" value="1"/>
</dbReference>
<dbReference type="Pfam" id="PF13730">
    <property type="entry name" value="HTH_36"/>
    <property type="match status" value="1"/>
</dbReference>
<dbReference type="AlphaFoldDB" id="A0A0S2KEQ4"/>
<feature type="compositionally biased region" description="Basic and acidic residues" evidence="1">
    <location>
        <begin position="111"/>
        <end position="121"/>
    </location>
</feature>
<evidence type="ECO:0000256" key="1">
    <source>
        <dbReference type="SAM" id="MobiDB-lite"/>
    </source>
</evidence>
<dbReference type="RefSeq" id="WP_058022064.1">
    <property type="nucleotide sequence ID" value="NZ_CP013189.1"/>
</dbReference>
<gene>
    <name evidence="2" type="ORF">PS2015_1946</name>
</gene>
<organism evidence="2 3">
    <name type="scientific">Pseudohongiella spirulinae</name>
    <dbReference type="NCBI Taxonomy" id="1249552"/>
    <lineage>
        <taxon>Bacteria</taxon>
        <taxon>Pseudomonadati</taxon>
        <taxon>Pseudomonadota</taxon>
        <taxon>Gammaproteobacteria</taxon>
        <taxon>Pseudomonadales</taxon>
        <taxon>Pseudohongiellaceae</taxon>
        <taxon>Pseudohongiella</taxon>
    </lineage>
</organism>
<sequence length="322" mass="35348">MSMKLMVDALKAQVGNAGRKLVLIKLADNASDDGWCWPSYQHIANDCEMGRSTVKEHIKVLAELGFITVKSRNDGKSSNGYILHIQKGRSKGEKTRSESNPVRFQPGQISDDTRSDSDPHPVRFRPPPGQILTPEPVIEPINEPVIEPEMADSPAGADESTAKSSKPDYPKEFEAIWSAYPKREGSNPKNKAFACYRARIRDGTQPIDIAAGVSRYRHFCQAKGIIGTEFVMQAVRFLGTERAFENDWIITETGNAPGQSAAGYSSKSDRDDEAMRRFLEEHQGQPGDDDAGVAHFAGVEAGDIPGGEHRVFKLASGFEGSR</sequence>
<dbReference type="GO" id="GO:0003677">
    <property type="term" value="F:DNA binding"/>
    <property type="evidence" value="ECO:0007669"/>
    <property type="project" value="UniProtKB-KW"/>
</dbReference>
<accession>A0A0S2KEQ4</accession>
<feature type="region of interest" description="Disordered" evidence="1">
    <location>
        <begin position="78"/>
        <end position="135"/>
    </location>
</feature>